<protein>
    <submittedName>
        <fullName evidence="2">Uncharacterized protein</fullName>
    </submittedName>
</protein>
<dbReference type="EMBL" id="HBGZ01028991">
    <property type="protein sequence ID" value="CAD9626068.1"/>
    <property type="molecule type" value="Transcribed_RNA"/>
</dbReference>
<gene>
    <name evidence="2" type="ORF">SMAR0320_LOCUS20599</name>
</gene>
<dbReference type="AlphaFoldDB" id="A0A7S2PY51"/>
<sequence>MCTASVEKGYHWNSSKKTNASQKKQHVRFAMKLPLFSSQKVCNDDDENNDISRERQYEDSMAASPVRQQAQCTWAAPHHTKNTTFNYGGGMRRVQSANASRPRGAVGAASGMNNPLGMAHKSRSHSQESRSSRNAVPSEQLPIPQCKNTLLEIARTKSDQTDLRRMYDYATWNMYDRIVSARNKKRISEADNTDDLDALINGEGEKESSSSSKNNDKPSSIVTTTATTSCNSSFTSSPNQAAIACKGSGIIKTSGNNIKTTATIKKVQASTSSNTTNTTTSASATSTSSTQAMSTTSSTYQQQASRTTSTTTTTNTTNATQSSLHHKLRSINKAFSSHDTDSSQGGTAATESTSTESEDSFGNSRSGCNSPATFPGFMVGRSHRTMSQGSEDDHFIFQLDM</sequence>
<name>A0A7S2PY51_9STRA</name>
<evidence type="ECO:0000313" key="2">
    <source>
        <dbReference type="EMBL" id="CAD9626068.1"/>
    </source>
</evidence>
<evidence type="ECO:0000256" key="1">
    <source>
        <dbReference type="SAM" id="MobiDB-lite"/>
    </source>
</evidence>
<feature type="region of interest" description="Disordered" evidence="1">
    <location>
        <begin position="96"/>
        <end position="143"/>
    </location>
</feature>
<reference evidence="2" key="1">
    <citation type="submission" date="2021-01" db="EMBL/GenBank/DDBJ databases">
        <authorList>
            <person name="Corre E."/>
            <person name="Pelletier E."/>
            <person name="Niang G."/>
            <person name="Scheremetjew M."/>
            <person name="Finn R."/>
            <person name="Kale V."/>
            <person name="Holt S."/>
            <person name="Cochrane G."/>
            <person name="Meng A."/>
            <person name="Brown T."/>
            <person name="Cohen L."/>
        </authorList>
    </citation>
    <scope>NUCLEOTIDE SEQUENCE</scope>
    <source>
        <strain evidence="2">SM1012Den-03</strain>
    </source>
</reference>
<accession>A0A7S2PY51</accession>
<feature type="region of interest" description="Disordered" evidence="1">
    <location>
        <begin position="267"/>
        <end position="375"/>
    </location>
</feature>
<organism evidence="2">
    <name type="scientific">Skeletonema marinoi</name>
    <dbReference type="NCBI Taxonomy" id="267567"/>
    <lineage>
        <taxon>Eukaryota</taxon>
        <taxon>Sar</taxon>
        <taxon>Stramenopiles</taxon>
        <taxon>Ochrophyta</taxon>
        <taxon>Bacillariophyta</taxon>
        <taxon>Coscinodiscophyceae</taxon>
        <taxon>Thalassiosirophycidae</taxon>
        <taxon>Thalassiosirales</taxon>
        <taxon>Skeletonemataceae</taxon>
        <taxon>Skeletonema</taxon>
        <taxon>Skeletonema marinoi-dohrnii complex</taxon>
    </lineage>
</organism>
<feature type="compositionally biased region" description="Low complexity" evidence="1">
    <location>
        <begin position="209"/>
        <end position="220"/>
    </location>
</feature>
<feature type="compositionally biased region" description="Polar residues" evidence="1">
    <location>
        <begin position="221"/>
        <end position="238"/>
    </location>
</feature>
<proteinExistence type="predicted"/>
<feature type="compositionally biased region" description="Polar residues" evidence="1">
    <location>
        <begin position="360"/>
        <end position="372"/>
    </location>
</feature>
<feature type="compositionally biased region" description="Low complexity" evidence="1">
    <location>
        <begin position="268"/>
        <end position="323"/>
    </location>
</feature>
<feature type="region of interest" description="Disordered" evidence="1">
    <location>
        <begin position="202"/>
        <end position="238"/>
    </location>
</feature>